<keyword evidence="6 7" id="KW-0012">Acyltransferase</keyword>
<evidence type="ECO:0000256" key="7">
    <source>
        <dbReference type="RuleBase" id="RU079119"/>
    </source>
</evidence>
<evidence type="ECO:0000256" key="4">
    <source>
        <dbReference type="ARBA" id="ARBA00022989"/>
    </source>
</evidence>
<dbReference type="EC" id="2.3.1.225" evidence="7"/>
<feature type="domain" description="Palmitoyltransferase DHHC" evidence="9">
    <location>
        <begin position="217"/>
        <end position="343"/>
    </location>
</feature>
<comment type="subcellular location">
    <subcellularLocation>
        <location evidence="1">Membrane</location>
        <topology evidence="1">Multi-pass membrane protein</topology>
    </subcellularLocation>
</comment>
<comment type="domain">
    <text evidence="7">The DHHC domain is required for palmitoyltransferase activity.</text>
</comment>
<dbReference type="InterPro" id="IPR039859">
    <property type="entry name" value="PFA4/ZDH16/20/ERF2-like"/>
</dbReference>
<dbReference type="Pfam" id="PF01529">
    <property type="entry name" value="DHHC"/>
    <property type="match status" value="1"/>
</dbReference>
<dbReference type="PANTHER" id="PTHR22883:SF28">
    <property type="entry name" value="PALMITOYLTRANSFERASE ZDHHC14"/>
    <property type="match status" value="1"/>
</dbReference>
<feature type="transmembrane region" description="Helical" evidence="7">
    <location>
        <begin position="263"/>
        <end position="288"/>
    </location>
</feature>
<evidence type="ECO:0000256" key="2">
    <source>
        <dbReference type="ARBA" id="ARBA00022679"/>
    </source>
</evidence>
<dbReference type="GO" id="GO:0019706">
    <property type="term" value="F:protein-cysteine S-palmitoyltransferase activity"/>
    <property type="evidence" value="ECO:0007669"/>
    <property type="project" value="UniProtKB-EC"/>
</dbReference>
<evidence type="ECO:0000256" key="6">
    <source>
        <dbReference type="ARBA" id="ARBA00023315"/>
    </source>
</evidence>
<dbReference type="GO" id="GO:0005783">
    <property type="term" value="C:endoplasmic reticulum"/>
    <property type="evidence" value="ECO:0007669"/>
    <property type="project" value="TreeGrafter"/>
</dbReference>
<evidence type="ECO:0000259" key="9">
    <source>
        <dbReference type="Pfam" id="PF01529"/>
    </source>
</evidence>
<evidence type="ECO:0000256" key="3">
    <source>
        <dbReference type="ARBA" id="ARBA00022692"/>
    </source>
</evidence>
<gene>
    <name evidence="10" type="ORF">Q5P01_020458</name>
</gene>
<keyword evidence="4 7" id="KW-1133">Transmembrane helix</keyword>
<comment type="similarity">
    <text evidence="7">Belongs to the DHHC palmitoyltransferase family.</text>
</comment>
<protein>
    <recommendedName>
        <fullName evidence="7">Palmitoyltransferase</fullName>
        <ecNumber evidence="7">2.3.1.225</ecNumber>
    </recommendedName>
</protein>
<comment type="catalytic activity">
    <reaction evidence="7">
        <text>L-cysteinyl-[protein] + hexadecanoyl-CoA = S-hexadecanoyl-L-cysteinyl-[protein] + CoA</text>
        <dbReference type="Rhea" id="RHEA:36683"/>
        <dbReference type="Rhea" id="RHEA-COMP:10131"/>
        <dbReference type="Rhea" id="RHEA-COMP:11032"/>
        <dbReference type="ChEBI" id="CHEBI:29950"/>
        <dbReference type="ChEBI" id="CHEBI:57287"/>
        <dbReference type="ChEBI" id="CHEBI:57379"/>
        <dbReference type="ChEBI" id="CHEBI:74151"/>
        <dbReference type="EC" id="2.3.1.225"/>
    </reaction>
</comment>
<dbReference type="GO" id="GO:0005794">
    <property type="term" value="C:Golgi apparatus"/>
    <property type="evidence" value="ECO:0007669"/>
    <property type="project" value="TreeGrafter"/>
</dbReference>
<evidence type="ECO:0000313" key="10">
    <source>
        <dbReference type="EMBL" id="KAK2826244.1"/>
    </source>
</evidence>
<keyword evidence="3 7" id="KW-0812">Transmembrane</keyword>
<feature type="transmembrane region" description="Helical" evidence="7">
    <location>
        <begin position="119"/>
        <end position="137"/>
    </location>
</feature>
<keyword evidence="11" id="KW-1185">Reference proteome</keyword>
<keyword evidence="5 7" id="KW-0472">Membrane</keyword>
<dbReference type="PROSITE" id="PS50216">
    <property type="entry name" value="DHHC"/>
    <property type="match status" value="1"/>
</dbReference>
<evidence type="ECO:0000256" key="8">
    <source>
        <dbReference type="SAM" id="MobiDB-lite"/>
    </source>
</evidence>
<sequence length="435" mass="48629">MDVVAERRLGPSLATAGLGTLLPLTANRRDDSPTRRLSFEAHLPRDLSSCGDLNQQLMHLGGSESMRECEYSQISTRSSTPMETPYKKRTPKKRKWESFPGRNKFYCNGRIMMAKQTGVFYLTLVLILVTCGLFFTFDCPFLALQLTPAIPVIGGALFLFVLGTLLRTSFSDPGVLPRATPDEAADLERQIDVANGSSGYRPPPRTKEVVINGQTVKLKYCFTCKIFRPPRASHCSLCDNCVERFDHHCPWVGNCVGRRNYRFFYMFILSLSFLTIFIFAFVITHIILRSHQNGFLSALKDSPARYPFTHVVVCFFSVWSIVGLSGFHTYLISSNQTTNEDIKGSWSSKRGKDNYNPYSYGNIFTNCCAALCGPLPPSLIDRRGFIQSDTPQLTPPTNGITMYGATQSQQSHMVSEIETERPPPPLSSSSRAASQ</sequence>
<feature type="transmembrane region" description="Helical" evidence="7">
    <location>
        <begin position="308"/>
        <end position="327"/>
    </location>
</feature>
<name>A0AA88LYC6_CHASR</name>
<evidence type="ECO:0000256" key="1">
    <source>
        <dbReference type="ARBA" id="ARBA00004141"/>
    </source>
</evidence>
<dbReference type="GO" id="GO:0006612">
    <property type="term" value="P:protein targeting to membrane"/>
    <property type="evidence" value="ECO:0007669"/>
    <property type="project" value="TreeGrafter"/>
</dbReference>
<evidence type="ECO:0000313" key="11">
    <source>
        <dbReference type="Proteomes" id="UP001187415"/>
    </source>
</evidence>
<dbReference type="Proteomes" id="UP001187415">
    <property type="component" value="Unassembled WGS sequence"/>
</dbReference>
<reference evidence="10" key="1">
    <citation type="submission" date="2023-07" db="EMBL/GenBank/DDBJ databases">
        <title>Chromosome-level Genome Assembly of Striped Snakehead (Channa striata).</title>
        <authorList>
            <person name="Liu H."/>
        </authorList>
    </citation>
    <scope>NUCLEOTIDE SEQUENCE</scope>
    <source>
        <strain evidence="10">Gz</strain>
        <tissue evidence="10">Muscle</tissue>
    </source>
</reference>
<dbReference type="InterPro" id="IPR001594">
    <property type="entry name" value="Palmitoyltrfase_DHHC"/>
</dbReference>
<dbReference type="PANTHER" id="PTHR22883">
    <property type="entry name" value="ZINC FINGER DHHC DOMAIN CONTAINING PROTEIN"/>
    <property type="match status" value="1"/>
</dbReference>
<dbReference type="AlphaFoldDB" id="A0AA88LYC6"/>
<comment type="caution">
    <text evidence="10">The sequence shown here is derived from an EMBL/GenBank/DDBJ whole genome shotgun (WGS) entry which is preliminary data.</text>
</comment>
<accession>A0AA88LYC6</accession>
<evidence type="ECO:0000256" key="5">
    <source>
        <dbReference type="ARBA" id="ARBA00023136"/>
    </source>
</evidence>
<dbReference type="GO" id="GO:0016020">
    <property type="term" value="C:membrane"/>
    <property type="evidence" value="ECO:0007669"/>
    <property type="project" value="UniProtKB-SubCell"/>
</dbReference>
<proteinExistence type="inferred from homology"/>
<keyword evidence="2 7" id="KW-0808">Transferase</keyword>
<feature type="transmembrane region" description="Helical" evidence="7">
    <location>
        <begin position="149"/>
        <end position="166"/>
    </location>
</feature>
<feature type="region of interest" description="Disordered" evidence="8">
    <location>
        <begin position="407"/>
        <end position="435"/>
    </location>
</feature>
<dbReference type="EMBL" id="JAUPFM010000016">
    <property type="protein sequence ID" value="KAK2826244.1"/>
    <property type="molecule type" value="Genomic_DNA"/>
</dbReference>
<organism evidence="10 11">
    <name type="scientific">Channa striata</name>
    <name type="common">Snakehead murrel</name>
    <name type="synonym">Ophicephalus striatus</name>
    <dbReference type="NCBI Taxonomy" id="64152"/>
    <lineage>
        <taxon>Eukaryota</taxon>
        <taxon>Metazoa</taxon>
        <taxon>Chordata</taxon>
        <taxon>Craniata</taxon>
        <taxon>Vertebrata</taxon>
        <taxon>Euteleostomi</taxon>
        <taxon>Actinopterygii</taxon>
        <taxon>Neopterygii</taxon>
        <taxon>Teleostei</taxon>
        <taxon>Neoteleostei</taxon>
        <taxon>Acanthomorphata</taxon>
        <taxon>Anabantaria</taxon>
        <taxon>Anabantiformes</taxon>
        <taxon>Channoidei</taxon>
        <taxon>Channidae</taxon>
        <taxon>Channa</taxon>
    </lineage>
</organism>